<dbReference type="GO" id="GO:0003677">
    <property type="term" value="F:DNA binding"/>
    <property type="evidence" value="ECO:0007669"/>
    <property type="project" value="UniProtKB-KW"/>
</dbReference>
<dbReference type="Pfam" id="PF01381">
    <property type="entry name" value="HTH_3"/>
    <property type="match status" value="1"/>
</dbReference>
<dbReference type="PROSITE" id="PS50943">
    <property type="entry name" value="HTH_CROC1"/>
    <property type="match status" value="1"/>
</dbReference>
<sequence length="105" mass="12046">MAKRTKQHLRTSRVDSGRNAIRTARNYRVSSHPDEMSYTAIKRFRENTLGVSQKLFASLLNVAVQTVHAWEQNRCKPSGSVLRLLQMAQENPDQLEDLIEAARHD</sequence>
<dbReference type="PANTHER" id="PTHR36511:SF3">
    <property type="entry name" value="ANTITOXIN HIGA-2"/>
    <property type="match status" value="1"/>
</dbReference>
<feature type="domain" description="HTH cro/C1-type" evidence="5">
    <location>
        <begin position="41"/>
        <end position="85"/>
    </location>
</feature>
<organism evidence="6">
    <name type="scientific">marine sediment metagenome</name>
    <dbReference type="NCBI Taxonomy" id="412755"/>
    <lineage>
        <taxon>unclassified sequences</taxon>
        <taxon>metagenomes</taxon>
        <taxon>ecological metagenomes</taxon>
    </lineage>
</organism>
<protein>
    <recommendedName>
        <fullName evidence="5">HTH cro/C1-type domain-containing protein</fullName>
    </recommendedName>
</protein>
<evidence type="ECO:0000256" key="3">
    <source>
        <dbReference type="ARBA" id="ARBA00023163"/>
    </source>
</evidence>
<evidence type="ECO:0000256" key="2">
    <source>
        <dbReference type="ARBA" id="ARBA00023125"/>
    </source>
</evidence>
<evidence type="ECO:0000313" key="6">
    <source>
        <dbReference type="EMBL" id="KKL67005.1"/>
    </source>
</evidence>
<dbReference type="AlphaFoldDB" id="A0A0F9GBZ1"/>
<reference evidence="6" key="1">
    <citation type="journal article" date="2015" name="Nature">
        <title>Complex archaea that bridge the gap between prokaryotes and eukaryotes.</title>
        <authorList>
            <person name="Spang A."/>
            <person name="Saw J.H."/>
            <person name="Jorgensen S.L."/>
            <person name="Zaremba-Niedzwiedzka K."/>
            <person name="Martijn J."/>
            <person name="Lind A.E."/>
            <person name="van Eijk R."/>
            <person name="Schleper C."/>
            <person name="Guy L."/>
            <person name="Ettema T.J."/>
        </authorList>
    </citation>
    <scope>NUCLEOTIDE SEQUENCE</scope>
</reference>
<dbReference type="SUPFAM" id="SSF47413">
    <property type="entry name" value="lambda repressor-like DNA-binding domains"/>
    <property type="match status" value="1"/>
</dbReference>
<proteinExistence type="predicted"/>
<accession>A0A0F9GBZ1</accession>
<evidence type="ECO:0000256" key="4">
    <source>
        <dbReference type="SAM" id="MobiDB-lite"/>
    </source>
</evidence>
<dbReference type="CDD" id="cd00093">
    <property type="entry name" value="HTH_XRE"/>
    <property type="match status" value="1"/>
</dbReference>
<keyword evidence="1" id="KW-0805">Transcription regulation</keyword>
<feature type="compositionally biased region" description="Basic residues" evidence="4">
    <location>
        <begin position="1"/>
        <end position="11"/>
    </location>
</feature>
<name>A0A0F9GBZ1_9ZZZZ</name>
<feature type="region of interest" description="Disordered" evidence="4">
    <location>
        <begin position="1"/>
        <end position="25"/>
    </location>
</feature>
<comment type="caution">
    <text evidence="6">The sequence shown here is derived from an EMBL/GenBank/DDBJ whole genome shotgun (WGS) entry which is preliminary data.</text>
</comment>
<dbReference type="InterPro" id="IPR052359">
    <property type="entry name" value="HTH-type_reg/antitoxin"/>
</dbReference>
<dbReference type="Gene3D" id="1.10.260.40">
    <property type="entry name" value="lambda repressor-like DNA-binding domains"/>
    <property type="match status" value="1"/>
</dbReference>
<evidence type="ECO:0000259" key="5">
    <source>
        <dbReference type="PROSITE" id="PS50943"/>
    </source>
</evidence>
<dbReference type="PANTHER" id="PTHR36511">
    <property type="entry name" value="MERR FAMILY BACTERIAL REGULATORY PROTEIN"/>
    <property type="match status" value="1"/>
</dbReference>
<gene>
    <name evidence="6" type="ORF">LCGC14_2139300</name>
</gene>
<dbReference type="EMBL" id="LAZR01027020">
    <property type="protein sequence ID" value="KKL67005.1"/>
    <property type="molecule type" value="Genomic_DNA"/>
</dbReference>
<keyword evidence="2" id="KW-0238">DNA-binding</keyword>
<evidence type="ECO:0000256" key="1">
    <source>
        <dbReference type="ARBA" id="ARBA00023015"/>
    </source>
</evidence>
<dbReference type="InterPro" id="IPR001387">
    <property type="entry name" value="Cro/C1-type_HTH"/>
</dbReference>
<dbReference type="InterPro" id="IPR010982">
    <property type="entry name" value="Lambda_DNA-bd_dom_sf"/>
</dbReference>
<keyword evidence="3" id="KW-0804">Transcription</keyword>